<protein>
    <submittedName>
        <fullName evidence="1">Uncharacterized protein</fullName>
    </submittedName>
</protein>
<gene>
    <name evidence="1" type="ORF">DW099_05230</name>
</gene>
<keyword evidence="2" id="KW-1185">Reference proteome</keyword>
<dbReference type="EMBL" id="QRMS01000001">
    <property type="protein sequence ID" value="RHJ89964.1"/>
    <property type="molecule type" value="Genomic_DNA"/>
</dbReference>
<dbReference type="AlphaFoldDB" id="A0A415E8D6"/>
<proteinExistence type="predicted"/>
<sequence>MVGNNVLEILAGEGGQTLTEEIIKIYYQILKSRRKDAMLDCLMEASTKCFQTHLAVLLKLQSR</sequence>
<dbReference type="Proteomes" id="UP000284841">
    <property type="component" value="Unassembled WGS sequence"/>
</dbReference>
<organism evidence="1 2">
    <name type="scientific">Emergencia timonensis</name>
    <dbReference type="NCBI Taxonomy" id="1776384"/>
    <lineage>
        <taxon>Bacteria</taxon>
        <taxon>Bacillati</taxon>
        <taxon>Bacillota</taxon>
        <taxon>Clostridia</taxon>
        <taxon>Peptostreptococcales</taxon>
        <taxon>Anaerovoracaceae</taxon>
        <taxon>Emergencia</taxon>
    </lineage>
</organism>
<reference evidence="1 2" key="1">
    <citation type="submission" date="2018-08" db="EMBL/GenBank/DDBJ databases">
        <title>A genome reference for cultivated species of the human gut microbiota.</title>
        <authorList>
            <person name="Zou Y."/>
            <person name="Xue W."/>
            <person name="Luo G."/>
        </authorList>
    </citation>
    <scope>NUCLEOTIDE SEQUENCE [LARGE SCALE GENOMIC DNA]</scope>
    <source>
        <strain evidence="1 2">AM07-24</strain>
    </source>
</reference>
<accession>A0A415E8D6</accession>
<comment type="caution">
    <text evidence="1">The sequence shown here is derived from an EMBL/GenBank/DDBJ whole genome shotgun (WGS) entry which is preliminary data.</text>
</comment>
<name>A0A415E8D6_9FIRM</name>
<evidence type="ECO:0000313" key="1">
    <source>
        <dbReference type="EMBL" id="RHJ89964.1"/>
    </source>
</evidence>
<evidence type="ECO:0000313" key="2">
    <source>
        <dbReference type="Proteomes" id="UP000284841"/>
    </source>
</evidence>